<dbReference type="GO" id="GO:0005506">
    <property type="term" value="F:iron ion binding"/>
    <property type="evidence" value="ECO:0007669"/>
    <property type="project" value="InterPro"/>
</dbReference>
<keyword evidence="13" id="KW-0275">Fatty acid biosynthesis</keyword>
<evidence type="ECO:0000256" key="7">
    <source>
        <dbReference type="ARBA" id="ARBA00022832"/>
    </source>
</evidence>
<keyword evidence="11" id="KW-0443">Lipid metabolism</keyword>
<dbReference type="Pfam" id="PF04116">
    <property type="entry name" value="FA_hydroxylase"/>
    <property type="match status" value="1"/>
</dbReference>
<evidence type="ECO:0000256" key="13">
    <source>
        <dbReference type="ARBA" id="ARBA00023160"/>
    </source>
</evidence>
<keyword evidence="17" id="KW-1185">Reference proteome</keyword>
<feature type="domain" description="Fatty acid hydroxylase" evidence="15">
    <location>
        <begin position="101"/>
        <end position="225"/>
    </location>
</feature>
<gene>
    <name evidence="16" type="ORF">LSTR_LSTR013163</name>
</gene>
<dbReference type="OrthoDB" id="2204368at2759"/>
<keyword evidence="10" id="KW-0560">Oxidoreductase</keyword>
<dbReference type="GO" id="GO:0006633">
    <property type="term" value="P:fatty acid biosynthetic process"/>
    <property type="evidence" value="ECO:0007669"/>
    <property type="project" value="UniProtKB-KW"/>
</dbReference>
<keyword evidence="12 14" id="KW-0472">Membrane</keyword>
<evidence type="ECO:0000313" key="17">
    <source>
        <dbReference type="Proteomes" id="UP000291343"/>
    </source>
</evidence>
<dbReference type="GO" id="GO:0080132">
    <property type="term" value="F:fatty acid 2-hydroxylase activity"/>
    <property type="evidence" value="ECO:0007669"/>
    <property type="project" value="InterPro"/>
</dbReference>
<dbReference type="InParanoid" id="A0A482WRK0"/>
<keyword evidence="4 14" id="KW-0812">Transmembrane</keyword>
<comment type="cofactor">
    <cofactor evidence="1">
        <name>Zn(2+)</name>
        <dbReference type="ChEBI" id="CHEBI:29105"/>
    </cofactor>
</comment>
<keyword evidence="7" id="KW-0276">Fatty acid metabolism</keyword>
<accession>A0A482WRK0</accession>
<feature type="transmembrane region" description="Helical" evidence="14">
    <location>
        <begin position="89"/>
        <end position="111"/>
    </location>
</feature>
<comment type="caution">
    <text evidence="16">The sequence shown here is derived from an EMBL/GenBank/DDBJ whole genome shotgun (WGS) entry which is preliminary data.</text>
</comment>
<dbReference type="EMBL" id="QKKF02027359">
    <property type="protein sequence ID" value="RZF35882.1"/>
    <property type="molecule type" value="Genomic_DNA"/>
</dbReference>
<feature type="transmembrane region" description="Helical" evidence="14">
    <location>
        <begin position="174"/>
        <end position="193"/>
    </location>
</feature>
<dbReference type="PANTHER" id="PTHR12863:SF1">
    <property type="entry name" value="FATTY ACID 2-HYDROXYLASE"/>
    <property type="match status" value="1"/>
</dbReference>
<evidence type="ECO:0000256" key="4">
    <source>
        <dbReference type="ARBA" id="ARBA00022692"/>
    </source>
</evidence>
<keyword evidence="9 14" id="KW-1133">Transmembrane helix</keyword>
<evidence type="ECO:0000313" key="16">
    <source>
        <dbReference type="EMBL" id="RZF35882.1"/>
    </source>
</evidence>
<evidence type="ECO:0000256" key="9">
    <source>
        <dbReference type="ARBA" id="ARBA00022989"/>
    </source>
</evidence>
<evidence type="ECO:0000256" key="1">
    <source>
        <dbReference type="ARBA" id="ARBA00001947"/>
    </source>
</evidence>
<dbReference type="Proteomes" id="UP000291343">
    <property type="component" value="Unassembled WGS sequence"/>
</dbReference>
<reference evidence="16 17" key="1">
    <citation type="journal article" date="2017" name="Gigascience">
        <title>Genome sequence of the small brown planthopper, Laodelphax striatellus.</title>
        <authorList>
            <person name="Zhu J."/>
            <person name="Jiang F."/>
            <person name="Wang X."/>
            <person name="Yang P."/>
            <person name="Bao Y."/>
            <person name="Zhao W."/>
            <person name="Wang W."/>
            <person name="Lu H."/>
            <person name="Wang Q."/>
            <person name="Cui N."/>
            <person name="Li J."/>
            <person name="Chen X."/>
            <person name="Luo L."/>
            <person name="Yu J."/>
            <person name="Kang L."/>
            <person name="Cui F."/>
        </authorList>
    </citation>
    <scope>NUCLEOTIDE SEQUENCE [LARGE SCALE GENOMIC DNA]</scope>
    <source>
        <strain evidence="16">Lst14</strain>
    </source>
</reference>
<keyword evidence="6" id="KW-0256">Endoplasmic reticulum</keyword>
<organism evidence="16 17">
    <name type="scientific">Laodelphax striatellus</name>
    <name type="common">Small brown planthopper</name>
    <name type="synonym">Delphax striatella</name>
    <dbReference type="NCBI Taxonomy" id="195883"/>
    <lineage>
        <taxon>Eukaryota</taxon>
        <taxon>Metazoa</taxon>
        <taxon>Ecdysozoa</taxon>
        <taxon>Arthropoda</taxon>
        <taxon>Hexapoda</taxon>
        <taxon>Insecta</taxon>
        <taxon>Pterygota</taxon>
        <taxon>Neoptera</taxon>
        <taxon>Paraneoptera</taxon>
        <taxon>Hemiptera</taxon>
        <taxon>Auchenorrhyncha</taxon>
        <taxon>Fulgoroidea</taxon>
        <taxon>Delphacidae</taxon>
        <taxon>Criomorphinae</taxon>
        <taxon>Laodelphax</taxon>
    </lineage>
</organism>
<name>A0A482WRK0_LAOST</name>
<keyword evidence="5" id="KW-0479">Metal-binding</keyword>
<evidence type="ECO:0000256" key="3">
    <source>
        <dbReference type="ARBA" id="ARBA00022516"/>
    </source>
</evidence>
<dbReference type="PANTHER" id="PTHR12863">
    <property type="entry name" value="FATTY ACID HYDROXYLASE"/>
    <property type="match status" value="1"/>
</dbReference>
<evidence type="ECO:0000256" key="5">
    <source>
        <dbReference type="ARBA" id="ARBA00022723"/>
    </source>
</evidence>
<sequence length="239" mass="26940">MERLRNHCPAALQACGLKYKEVKAEQQVVSPQQTPNDWDRVKDLIDWSQPLLYQVGSLADNYQAWLLAPVDRNLRLFRSDLMESLTVNFVAAASYSLALGWCVGLLLWPLVEYSIHRWLFHACPPPTSPLLITLHFGIHGLHHKSPFDTRRLLFPPAPALTLAAFAYLPLRAVLAAPLATAVLAGALTGFLGYDLTHYYLHTGSPSPGSRLYRLKRRHNQHHFAQFDRGESCITLLPLK</sequence>
<dbReference type="SMR" id="A0A482WRK0"/>
<evidence type="ECO:0000256" key="6">
    <source>
        <dbReference type="ARBA" id="ARBA00022824"/>
    </source>
</evidence>
<evidence type="ECO:0000256" key="2">
    <source>
        <dbReference type="ARBA" id="ARBA00004477"/>
    </source>
</evidence>
<dbReference type="InterPro" id="IPR014430">
    <property type="entry name" value="Scs7"/>
</dbReference>
<evidence type="ECO:0000259" key="15">
    <source>
        <dbReference type="Pfam" id="PF04116"/>
    </source>
</evidence>
<dbReference type="AlphaFoldDB" id="A0A482WRK0"/>
<keyword evidence="8" id="KW-0862">Zinc</keyword>
<dbReference type="FunCoup" id="A0A482WRK0">
    <property type="interactions" value="42"/>
</dbReference>
<dbReference type="STRING" id="195883.A0A482WRK0"/>
<comment type="subcellular location">
    <subcellularLocation>
        <location evidence="2">Endoplasmic reticulum membrane</location>
        <topology evidence="2">Multi-pass membrane protein</topology>
    </subcellularLocation>
</comment>
<dbReference type="GO" id="GO:0005789">
    <property type="term" value="C:endoplasmic reticulum membrane"/>
    <property type="evidence" value="ECO:0007669"/>
    <property type="project" value="UniProtKB-SubCell"/>
</dbReference>
<dbReference type="InterPro" id="IPR006694">
    <property type="entry name" value="Fatty_acid_hydroxylase"/>
</dbReference>
<evidence type="ECO:0000256" key="12">
    <source>
        <dbReference type="ARBA" id="ARBA00023136"/>
    </source>
</evidence>
<protein>
    <recommendedName>
        <fullName evidence="15">Fatty acid hydroxylase domain-containing protein</fullName>
    </recommendedName>
</protein>
<keyword evidence="3" id="KW-0444">Lipid biosynthesis</keyword>
<evidence type="ECO:0000256" key="14">
    <source>
        <dbReference type="SAM" id="Phobius"/>
    </source>
</evidence>
<evidence type="ECO:0000256" key="10">
    <source>
        <dbReference type="ARBA" id="ARBA00023002"/>
    </source>
</evidence>
<evidence type="ECO:0000256" key="11">
    <source>
        <dbReference type="ARBA" id="ARBA00023098"/>
    </source>
</evidence>
<evidence type="ECO:0000256" key="8">
    <source>
        <dbReference type="ARBA" id="ARBA00022833"/>
    </source>
</evidence>
<proteinExistence type="predicted"/>